<dbReference type="Gene3D" id="1.10.275.10">
    <property type="entry name" value="Fumarase/aspartase (N-terminal domain)"/>
    <property type="match status" value="1"/>
</dbReference>
<keyword evidence="6" id="KW-0963">Cytoplasm</keyword>
<dbReference type="FunFam" id="1.20.200.10:FF:000003">
    <property type="entry name" value="Histidine ammonia-lyase"/>
    <property type="match status" value="1"/>
</dbReference>
<dbReference type="Proteomes" id="UP001161325">
    <property type="component" value="Unassembled WGS sequence"/>
</dbReference>
<feature type="modified residue" description="2,3-didehydroalanine (Ser)" evidence="6">
    <location>
        <position position="146"/>
    </location>
</feature>
<evidence type="ECO:0000256" key="9">
    <source>
        <dbReference type="RuleBase" id="RU004480"/>
    </source>
</evidence>
<dbReference type="AlphaFoldDB" id="A0AA37QKL6"/>
<dbReference type="HAMAP" id="MF_00229">
    <property type="entry name" value="His_ammonia_lyase"/>
    <property type="match status" value="1"/>
</dbReference>
<dbReference type="Pfam" id="PF00221">
    <property type="entry name" value="Lyase_aromatic"/>
    <property type="match status" value="1"/>
</dbReference>
<comment type="similarity">
    <text evidence="6 7">Belongs to the PAL/histidase family.</text>
</comment>
<dbReference type="FunFam" id="1.10.275.10:FF:000005">
    <property type="entry name" value="Histidine ammonia-lyase"/>
    <property type="match status" value="1"/>
</dbReference>
<evidence type="ECO:0000256" key="6">
    <source>
        <dbReference type="HAMAP-Rule" id="MF_00229"/>
    </source>
</evidence>
<comment type="pathway">
    <text evidence="1 6 8">Amino-acid degradation; L-histidine degradation into L-glutamate; N-formimidoyl-L-glutamate from L-histidine: step 1/3.</text>
</comment>
<comment type="subcellular location">
    <subcellularLocation>
        <location evidence="6 9">Cytoplasm</location>
    </subcellularLocation>
</comment>
<evidence type="ECO:0000256" key="2">
    <source>
        <dbReference type="ARBA" id="ARBA00012994"/>
    </source>
</evidence>
<dbReference type="NCBIfam" id="NF006871">
    <property type="entry name" value="PRK09367.1"/>
    <property type="match status" value="1"/>
</dbReference>
<comment type="PTM">
    <text evidence="6">Contains an active site 4-methylidene-imidazol-5-one (MIO), which is formed autocatalytically by cyclization and dehydration of residues Ala-Ser-Gly.</text>
</comment>
<dbReference type="InterPro" id="IPR001106">
    <property type="entry name" value="Aromatic_Lyase"/>
</dbReference>
<name>A0AA37QKL6_9BACT</name>
<dbReference type="RefSeq" id="WP_284351970.1">
    <property type="nucleotide sequence ID" value="NZ_BRXS01000006.1"/>
</dbReference>
<dbReference type="Gene3D" id="1.20.200.10">
    <property type="entry name" value="Fumarase/aspartase (Central domain)"/>
    <property type="match status" value="1"/>
</dbReference>
<dbReference type="EMBL" id="BRXS01000006">
    <property type="protein sequence ID" value="GLC27533.1"/>
    <property type="molecule type" value="Genomic_DNA"/>
</dbReference>
<dbReference type="EC" id="4.3.1.3" evidence="2 6"/>
<accession>A0AA37QKL6</accession>
<dbReference type="GO" id="GO:0005737">
    <property type="term" value="C:cytoplasm"/>
    <property type="evidence" value="ECO:0007669"/>
    <property type="project" value="UniProtKB-SubCell"/>
</dbReference>
<comment type="catalytic activity">
    <reaction evidence="5 6 8">
        <text>L-histidine = trans-urocanate + NH4(+)</text>
        <dbReference type="Rhea" id="RHEA:21232"/>
        <dbReference type="ChEBI" id="CHEBI:17771"/>
        <dbReference type="ChEBI" id="CHEBI:28938"/>
        <dbReference type="ChEBI" id="CHEBI:57595"/>
        <dbReference type="EC" id="4.3.1.3"/>
    </reaction>
</comment>
<evidence type="ECO:0000313" key="11">
    <source>
        <dbReference type="Proteomes" id="UP001161325"/>
    </source>
</evidence>
<dbReference type="InterPro" id="IPR005921">
    <property type="entry name" value="HutH"/>
</dbReference>
<evidence type="ECO:0000313" key="10">
    <source>
        <dbReference type="EMBL" id="GLC27533.1"/>
    </source>
</evidence>
<keyword evidence="11" id="KW-1185">Reference proteome</keyword>
<evidence type="ECO:0000256" key="5">
    <source>
        <dbReference type="ARBA" id="ARBA00049269"/>
    </source>
</evidence>
<protein>
    <recommendedName>
        <fullName evidence="2 6">Histidine ammonia-lyase</fullName>
        <shortName evidence="6">Histidase</shortName>
        <ecNumber evidence="2 6">4.3.1.3</ecNumber>
    </recommendedName>
</protein>
<evidence type="ECO:0000256" key="7">
    <source>
        <dbReference type="RuleBase" id="RU003954"/>
    </source>
</evidence>
<dbReference type="InterPro" id="IPR008948">
    <property type="entry name" value="L-Aspartase-like"/>
</dbReference>
<keyword evidence="4 6" id="KW-0456">Lyase</keyword>
<dbReference type="PROSITE" id="PS00488">
    <property type="entry name" value="PAL_HISTIDASE"/>
    <property type="match status" value="1"/>
</dbReference>
<gene>
    <name evidence="6 10" type="primary">hutH</name>
    <name evidence="10" type="ORF">rosag_40460</name>
</gene>
<dbReference type="GO" id="GO:0004397">
    <property type="term" value="F:histidine ammonia-lyase activity"/>
    <property type="evidence" value="ECO:0007669"/>
    <property type="project" value="UniProtKB-UniRule"/>
</dbReference>
<evidence type="ECO:0000256" key="8">
    <source>
        <dbReference type="RuleBase" id="RU004479"/>
    </source>
</evidence>
<dbReference type="PANTHER" id="PTHR10362">
    <property type="entry name" value="HISTIDINE AMMONIA-LYASE"/>
    <property type="match status" value="1"/>
</dbReference>
<sequence>MNGTEVVIDGRALTLASLRAVADGSARAVLSPEARARMLATRAVVDDIVARDAVVYGVTTGFGKLSEVAIPPDRLRALQVNLVRSHAAGVGTPLSTPEVRAMMLLRANVLACGHSGARPELVELLLAMLAQGVHPVVPEQGSVGASGDLAPLSHLALVLIGEGEAEHGGRVMAGCEALAAAGLSPATLEPKEGLALVNGTQAHAAVGALALAEAVALWQTAHAAGAMTVEALMGTPDAFDARIHDVRGQHGQRESAALLRALLADSEIRESHRTNDPRVQDAYALRCMPQVHGPVLDALRFAGGLLGRELNAATDNPLVFADGTMLSGGNFHGQAGAMAADVLAIALTNLATMSERRIDRLVHPDLNHGMPAFLANEPGLESGFMMAQVSAAALASECKTLAHPASVDTIPTDGSKEDVVPMAMGAALKLRRVVHNVRHVLAIELLCGARGIDLRAPLRPSAGVAATHAAVRALVAPLTGDRPPSPDVRRLADAIAEGRFVPQASRFADSILAEVQT</sequence>
<keyword evidence="3 6" id="KW-0369">Histidine metabolism</keyword>
<organism evidence="10 11">
    <name type="scientific">Roseisolibacter agri</name>
    <dbReference type="NCBI Taxonomy" id="2014610"/>
    <lineage>
        <taxon>Bacteria</taxon>
        <taxon>Pseudomonadati</taxon>
        <taxon>Gemmatimonadota</taxon>
        <taxon>Gemmatimonadia</taxon>
        <taxon>Gemmatimonadales</taxon>
        <taxon>Gemmatimonadaceae</taxon>
        <taxon>Roseisolibacter</taxon>
    </lineage>
</organism>
<dbReference type="CDD" id="cd00332">
    <property type="entry name" value="PAL-HAL"/>
    <property type="match status" value="1"/>
</dbReference>
<evidence type="ECO:0000256" key="4">
    <source>
        <dbReference type="ARBA" id="ARBA00023239"/>
    </source>
</evidence>
<comment type="caution">
    <text evidence="10">The sequence shown here is derived from an EMBL/GenBank/DDBJ whole genome shotgun (WGS) entry which is preliminary data.</text>
</comment>
<dbReference type="InterPro" id="IPR024083">
    <property type="entry name" value="Fumarase/histidase_N"/>
</dbReference>
<dbReference type="InterPro" id="IPR022313">
    <property type="entry name" value="Phe/His_NH3-lyase_AS"/>
</dbReference>
<dbReference type="NCBIfam" id="TIGR01225">
    <property type="entry name" value="hutH"/>
    <property type="match status" value="1"/>
</dbReference>
<dbReference type="SUPFAM" id="SSF48557">
    <property type="entry name" value="L-aspartase-like"/>
    <property type="match status" value="1"/>
</dbReference>
<feature type="cross-link" description="5-imidazolinone (Ala-Gly)" evidence="6">
    <location>
        <begin position="145"/>
        <end position="147"/>
    </location>
</feature>
<evidence type="ECO:0000256" key="3">
    <source>
        <dbReference type="ARBA" id="ARBA00022808"/>
    </source>
</evidence>
<dbReference type="GO" id="GO:0006548">
    <property type="term" value="P:L-histidine catabolic process"/>
    <property type="evidence" value="ECO:0007669"/>
    <property type="project" value="UniProtKB-UniRule"/>
</dbReference>
<reference evidence="10" key="1">
    <citation type="submission" date="2022-08" db="EMBL/GenBank/DDBJ databases">
        <title>Draft genome sequencing of Roseisolibacter agri AW1220.</title>
        <authorList>
            <person name="Tobiishi Y."/>
            <person name="Tonouchi A."/>
        </authorList>
    </citation>
    <scope>NUCLEOTIDE SEQUENCE</scope>
    <source>
        <strain evidence="10">AW1220</strain>
    </source>
</reference>
<proteinExistence type="inferred from homology"/>
<evidence type="ECO:0000256" key="1">
    <source>
        <dbReference type="ARBA" id="ARBA00005113"/>
    </source>
</evidence>